<sequence length="85" mass="9373">MPLPRRASNGRPPAFTVAVAAATSLSRSNHRPWTICPPSRDPGKKCTTPPSRDSTDSFCLVLPFSRAQRSTFGTWTSWTSSRRLP</sequence>
<evidence type="ECO:0000256" key="1">
    <source>
        <dbReference type="SAM" id="MobiDB-lite"/>
    </source>
</evidence>
<proteinExistence type="predicted"/>
<name>A0A6B0U970_IXORI</name>
<evidence type="ECO:0000313" key="2">
    <source>
        <dbReference type="EMBL" id="MXU85190.1"/>
    </source>
</evidence>
<feature type="region of interest" description="Disordered" evidence="1">
    <location>
        <begin position="29"/>
        <end position="55"/>
    </location>
</feature>
<accession>A0A6B0U970</accession>
<protein>
    <submittedName>
        <fullName evidence="2">Putative secreted protein</fullName>
    </submittedName>
</protein>
<reference evidence="2" key="1">
    <citation type="submission" date="2019-12" db="EMBL/GenBank/DDBJ databases">
        <title>An insight into the sialome of adult female Ixodes ricinus ticks feeding for 6 days.</title>
        <authorList>
            <person name="Perner J."/>
            <person name="Ribeiro J.M.C."/>
        </authorList>
    </citation>
    <scope>NUCLEOTIDE SEQUENCE</scope>
    <source>
        <strain evidence="2">Semi-engorged</strain>
        <tissue evidence="2">Salivary glands</tissue>
    </source>
</reference>
<organism evidence="2">
    <name type="scientific">Ixodes ricinus</name>
    <name type="common">Common tick</name>
    <name type="synonym">Acarus ricinus</name>
    <dbReference type="NCBI Taxonomy" id="34613"/>
    <lineage>
        <taxon>Eukaryota</taxon>
        <taxon>Metazoa</taxon>
        <taxon>Ecdysozoa</taxon>
        <taxon>Arthropoda</taxon>
        <taxon>Chelicerata</taxon>
        <taxon>Arachnida</taxon>
        <taxon>Acari</taxon>
        <taxon>Parasitiformes</taxon>
        <taxon>Ixodida</taxon>
        <taxon>Ixodoidea</taxon>
        <taxon>Ixodidae</taxon>
        <taxon>Ixodinae</taxon>
        <taxon>Ixodes</taxon>
    </lineage>
</organism>
<dbReference type="AlphaFoldDB" id="A0A6B0U970"/>
<dbReference type="EMBL" id="GIFC01003107">
    <property type="protein sequence ID" value="MXU85190.1"/>
    <property type="molecule type" value="Transcribed_RNA"/>
</dbReference>